<gene>
    <name evidence="1" type="ORF">L5014_18120</name>
</gene>
<comment type="caution">
    <text evidence="1">The sequence shown here is derived from an EMBL/GenBank/DDBJ whole genome shotgun (WGS) entry which is preliminary data.</text>
</comment>
<dbReference type="PROSITE" id="PS51257">
    <property type="entry name" value="PROKAR_LIPOPROTEIN"/>
    <property type="match status" value="1"/>
</dbReference>
<dbReference type="AlphaFoldDB" id="A0A9X1RSX0"/>
<accession>A0A9X1RSX0</accession>
<dbReference type="RefSeq" id="WP_238465118.1">
    <property type="nucleotide sequence ID" value="NZ_JAKLJA010000014.1"/>
</dbReference>
<protein>
    <recommendedName>
        <fullName evidence="3">Lipoprotein</fullName>
    </recommendedName>
</protein>
<evidence type="ECO:0008006" key="3">
    <source>
        <dbReference type="Google" id="ProtNLM"/>
    </source>
</evidence>
<dbReference type="Proteomes" id="UP001139308">
    <property type="component" value="Unassembled WGS sequence"/>
</dbReference>
<reference evidence="1" key="1">
    <citation type="submission" date="2022-01" db="EMBL/GenBank/DDBJ databases">
        <title>Genome sequence and assembly of Parabukholderia sp. RG36.</title>
        <authorList>
            <person name="Chhetri G."/>
        </authorList>
    </citation>
    <scope>NUCLEOTIDE SEQUENCE</scope>
    <source>
        <strain evidence="1">RG36</strain>
    </source>
</reference>
<evidence type="ECO:0000313" key="1">
    <source>
        <dbReference type="EMBL" id="MCG5075257.1"/>
    </source>
</evidence>
<dbReference type="EMBL" id="JAKLJA010000014">
    <property type="protein sequence ID" value="MCG5075257.1"/>
    <property type="molecule type" value="Genomic_DNA"/>
</dbReference>
<proteinExistence type="predicted"/>
<name>A0A9X1RSX0_9BURK</name>
<keyword evidence="2" id="KW-1185">Reference proteome</keyword>
<sequence>MKLDTFAFFRRLLLIAPLGVSLGGCMTSSPIWEAHFGEALHHSMQAQIIDPDAAMRVSSQPGVDGKAAAAAMDQYDKSFEQPPVSTSPYTIGVSSGK</sequence>
<evidence type="ECO:0000313" key="2">
    <source>
        <dbReference type="Proteomes" id="UP001139308"/>
    </source>
</evidence>
<organism evidence="1 2">
    <name type="scientific">Paraburkholderia tagetis</name>
    <dbReference type="NCBI Taxonomy" id="2913261"/>
    <lineage>
        <taxon>Bacteria</taxon>
        <taxon>Pseudomonadati</taxon>
        <taxon>Pseudomonadota</taxon>
        <taxon>Betaproteobacteria</taxon>
        <taxon>Burkholderiales</taxon>
        <taxon>Burkholderiaceae</taxon>
        <taxon>Paraburkholderia</taxon>
    </lineage>
</organism>